<sequence length="178" mass="20083">MLLFSLPNNVNLHFPIADSYKAEGNVPQALDEYDAMLAWWADSPPDEPGLPVEIGIQAMLMAGDAGLYQRMHRYVNGLGRPLPSDWMTAFVDLSGNTLMEREEYGHAIRVLSVAIRRSSNTAMPYYYRGMARVQSNRQSGEENYDPAADDFQRFIDLSPNDSAQKRQAIDLLSKIRPQ</sequence>
<reference evidence="1" key="1">
    <citation type="submission" date="2018-05" db="EMBL/GenBank/DDBJ databases">
        <authorList>
            <person name="Lanie J.A."/>
            <person name="Ng W.-L."/>
            <person name="Kazmierczak K.M."/>
            <person name="Andrzejewski T.M."/>
            <person name="Davidsen T.M."/>
            <person name="Wayne K.J."/>
            <person name="Tettelin H."/>
            <person name="Glass J.I."/>
            <person name="Rusch D."/>
            <person name="Podicherti R."/>
            <person name="Tsui H.-C.T."/>
            <person name="Winkler M.E."/>
        </authorList>
    </citation>
    <scope>NUCLEOTIDE SEQUENCE</scope>
</reference>
<organism evidence="1">
    <name type="scientific">marine metagenome</name>
    <dbReference type="NCBI Taxonomy" id="408172"/>
    <lineage>
        <taxon>unclassified sequences</taxon>
        <taxon>metagenomes</taxon>
        <taxon>ecological metagenomes</taxon>
    </lineage>
</organism>
<dbReference type="EMBL" id="UINC01014889">
    <property type="protein sequence ID" value="SVA63142.1"/>
    <property type="molecule type" value="Genomic_DNA"/>
</dbReference>
<dbReference type="AlphaFoldDB" id="A0A381XF19"/>
<accession>A0A381XF19</accession>
<protein>
    <submittedName>
        <fullName evidence="1">Uncharacterized protein</fullName>
    </submittedName>
</protein>
<dbReference type="SUPFAM" id="SSF48452">
    <property type="entry name" value="TPR-like"/>
    <property type="match status" value="1"/>
</dbReference>
<evidence type="ECO:0000313" key="1">
    <source>
        <dbReference type="EMBL" id="SVA63142.1"/>
    </source>
</evidence>
<proteinExistence type="predicted"/>
<gene>
    <name evidence="1" type="ORF">METZ01_LOCUS115996</name>
</gene>
<name>A0A381XF19_9ZZZZ</name>
<dbReference type="InterPro" id="IPR011990">
    <property type="entry name" value="TPR-like_helical_dom_sf"/>
</dbReference>
<dbReference type="Gene3D" id="1.25.40.10">
    <property type="entry name" value="Tetratricopeptide repeat domain"/>
    <property type="match status" value="1"/>
</dbReference>